<evidence type="ECO:0000256" key="2">
    <source>
        <dbReference type="ARBA" id="ARBA00012438"/>
    </source>
</evidence>
<evidence type="ECO:0000256" key="15">
    <source>
        <dbReference type="ARBA" id="ARBA00023170"/>
    </source>
</evidence>
<dbReference type="GO" id="GO:0006355">
    <property type="term" value="P:regulation of DNA-templated transcription"/>
    <property type="evidence" value="ECO:0007669"/>
    <property type="project" value="InterPro"/>
</dbReference>
<keyword evidence="13" id="KW-0157">Chromophore</keyword>
<evidence type="ECO:0000256" key="6">
    <source>
        <dbReference type="ARBA" id="ARBA00022630"/>
    </source>
</evidence>
<dbReference type="FunFam" id="3.30.450.20:FF:000099">
    <property type="entry name" value="Sensory box sensor histidine kinase"/>
    <property type="match status" value="1"/>
</dbReference>
<evidence type="ECO:0000256" key="1">
    <source>
        <dbReference type="ARBA" id="ARBA00000085"/>
    </source>
</evidence>
<keyword evidence="5" id="KW-0716">Sensory transduction</keyword>
<comment type="caution">
    <text evidence="18">The sequence shown here is derived from an EMBL/GenBank/DDBJ whole genome shotgun (WGS) entry which is preliminary data.</text>
</comment>
<dbReference type="AlphaFoldDB" id="A0A0B2C4D2"/>
<organism evidence="18 19">
    <name type="scientific">Croceibacterium mercuriale</name>
    <dbReference type="NCBI Taxonomy" id="1572751"/>
    <lineage>
        <taxon>Bacteria</taxon>
        <taxon>Pseudomonadati</taxon>
        <taxon>Pseudomonadota</taxon>
        <taxon>Alphaproteobacteria</taxon>
        <taxon>Sphingomonadales</taxon>
        <taxon>Erythrobacteraceae</taxon>
        <taxon>Croceibacterium</taxon>
    </lineage>
</organism>
<evidence type="ECO:0000256" key="8">
    <source>
        <dbReference type="ARBA" id="ARBA00022679"/>
    </source>
</evidence>
<evidence type="ECO:0000256" key="12">
    <source>
        <dbReference type="ARBA" id="ARBA00022840"/>
    </source>
</evidence>
<evidence type="ECO:0000256" key="13">
    <source>
        <dbReference type="ARBA" id="ARBA00022991"/>
    </source>
</evidence>
<dbReference type="Pfam" id="PF07536">
    <property type="entry name" value="HWE_HK"/>
    <property type="match status" value="1"/>
</dbReference>
<dbReference type="SMART" id="SM00911">
    <property type="entry name" value="HWE_HK"/>
    <property type="match status" value="1"/>
</dbReference>
<dbReference type="SMART" id="SM00091">
    <property type="entry name" value="PAS"/>
    <property type="match status" value="2"/>
</dbReference>
<dbReference type="InterPro" id="IPR036890">
    <property type="entry name" value="HATPase_C_sf"/>
</dbReference>
<dbReference type="Proteomes" id="UP000030988">
    <property type="component" value="Unassembled WGS sequence"/>
</dbReference>
<keyword evidence="9" id="KW-0677">Repeat</keyword>
<dbReference type="GO" id="GO:0009881">
    <property type="term" value="F:photoreceptor activity"/>
    <property type="evidence" value="ECO:0007669"/>
    <property type="project" value="UniProtKB-KW"/>
</dbReference>
<evidence type="ECO:0000256" key="9">
    <source>
        <dbReference type="ARBA" id="ARBA00022737"/>
    </source>
</evidence>
<dbReference type="InterPro" id="IPR013655">
    <property type="entry name" value="PAS_fold_3"/>
</dbReference>
<dbReference type="InterPro" id="IPR000700">
    <property type="entry name" value="PAS-assoc_C"/>
</dbReference>
<reference evidence="18 19" key="1">
    <citation type="submission" date="2014-11" db="EMBL/GenBank/DDBJ databases">
        <title>Draft genome sequence of Kirrobacter mercurialis.</title>
        <authorList>
            <person name="Coil D.A."/>
            <person name="Eisen J.A."/>
        </authorList>
    </citation>
    <scope>NUCLEOTIDE SEQUENCE [LARGE SCALE GENOMIC DNA]</scope>
    <source>
        <strain evidence="18 19">Coronado</strain>
    </source>
</reference>
<dbReference type="SUPFAM" id="SSF55785">
    <property type="entry name" value="PYP-like sensor domain (PAS domain)"/>
    <property type="match status" value="2"/>
</dbReference>
<proteinExistence type="predicted"/>
<keyword evidence="6" id="KW-0285">Flavoprotein</keyword>
<evidence type="ECO:0000256" key="10">
    <source>
        <dbReference type="ARBA" id="ARBA00022741"/>
    </source>
</evidence>
<dbReference type="InterPro" id="IPR035965">
    <property type="entry name" value="PAS-like_dom_sf"/>
</dbReference>
<evidence type="ECO:0000256" key="11">
    <source>
        <dbReference type="ARBA" id="ARBA00022777"/>
    </source>
</evidence>
<evidence type="ECO:0000256" key="7">
    <source>
        <dbReference type="ARBA" id="ARBA00022643"/>
    </source>
</evidence>
<evidence type="ECO:0000256" key="3">
    <source>
        <dbReference type="ARBA" id="ARBA00022543"/>
    </source>
</evidence>
<keyword evidence="12" id="KW-0067">ATP-binding</keyword>
<dbReference type="PROSITE" id="PS50113">
    <property type="entry name" value="PAC"/>
    <property type="match status" value="1"/>
</dbReference>
<dbReference type="InterPro" id="IPR000014">
    <property type="entry name" value="PAS"/>
</dbReference>
<dbReference type="Gene3D" id="3.30.450.20">
    <property type="entry name" value="PAS domain"/>
    <property type="match status" value="2"/>
</dbReference>
<dbReference type="GO" id="GO:0004673">
    <property type="term" value="F:protein histidine kinase activity"/>
    <property type="evidence" value="ECO:0007669"/>
    <property type="project" value="UniProtKB-EC"/>
</dbReference>
<keyword evidence="14" id="KW-0843">Virulence</keyword>
<keyword evidence="3" id="KW-0600">Photoreceptor protein</keyword>
<evidence type="ECO:0000256" key="14">
    <source>
        <dbReference type="ARBA" id="ARBA00023026"/>
    </source>
</evidence>
<evidence type="ECO:0000313" key="18">
    <source>
        <dbReference type="EMBL" id="KHL26846.1"/>
    </source>
</evidence>
<evidence type="ECO:0000256" key="4">
    <source>
        <dbReference type="ARBA" id="ARBA00022553"/>
    </source>
</evidence>
<name>A0A0B2C4D2_9SPHN</name>
<gene>
    <name evidence="18" type="ORF">PK98_07960</name>
</gene>
<dbReference type="PANTHER" id="PTHR41523">
    <property type="entry name" value="TWO-COMPONENT SYSTEM SENSOR PROTEIN"/>
    <property type="match status" value="1"/>
</dbReference>
<feature type="domain" description="PAS" evidence="16">
    <location>
        <begin position="3"/>
        <end position="72"/>
    </location>
</feature>
<dbReference type="PANTHER" id="PTHR41523:SF8">
    <property type="entry name" value="ETHYLENE RESPONSE SENSOR PROTEIN"/>
    <property type="match status" value="1"/>
</dbReference>
<keyword evidence="7" id="KW-0288">FMN</keyword>
<dbReference type="Gene3D" id="3.30.565.10">
    <property type="entry name" value="Histidine kinase-like ATPase, C-terminal domain"/>
    <property type="match status" value="1"/>
</dbReference>
<dbReference type="InterPro" id="IPR011102">
    <property type="entry name" value="Sig_transdc_His_kinase_HWE"/>
</dbReference>
<evidence type="ECO:0000313" key="19">
    <source>
        <dbReference type="Proteomes" id="UP000030988"/>
    </source>
</evidence>
<keyword evidence="8" id="KW-0808">Transferase</keyword>
<dbReference type="NCBIfam" id="TIGR00229">
    <property type="entry name" value="sensory_box"/>
    <property type="match status" value="2"/>
</dbReference>
<feature type="domain" description="PAS" evidence="16">
    <location>
        <begin position="129"/>
        <end position="199"/>
    </location>
</feature>
<dbReference type="Pfam" id="PF00989">
    <property type="entry name" value="PAS"/>
    <property type="match status" value="1"/>
</dbReference>
<sequence>MEKEDLFAALFQGSDDAIVAKTTEGVVQAWNPAAERLFGYSAAEMVGQSVRILLPADRQQEEDHILDRIRAGEQVGQFFTRRIHKSGRLVDVSVTVSPVRNRAGLIVGASKIARDAGQHLANQRRLTLSEERFRMLADNIDQLAWIAAPDGRIEWYNRRWYDFSGVDSAAHRPFRGRDLIHPDHHAEVTQTFDAAIRRQEPWEGTFPMRAADGTYRWFLGRTQPIRNAAGLLVNWVGTNTDITDQREQAEQIRLLLMEVNHRSKNMLSTVQALARRTAPGQAEFIARFEDRVRSLAVNQDILVRRAWRDVPVAELVSSQLAFLTGAPGEVSIAGEQCALVPRAAEVVGMALHELATNSLKYGALSVQDGHVSIGWNCPPDRARFRIWWQESGGPPVVEPERKGFGTTLIRDVPRHNLQATVTLDYAPGGLRWALDADGAVLAEQPAD</sequence>
<dbReference type="STRING" id="1572751.PK98_07960"/>
<dbReference type="InterPro" id="IPR001610">
    <property type="entry name" value="PAC"/>
</dbReference>
<keyword evidence="11 18" id="KW-0418">Kinase</keyword>
<dbReference type="Pfam" id="PF08447">
    <property type="entry name" value="PAS_3"/>
    <property type="match status" value="1"/>
</dbReference>
<feature type="domain" description="PAC" evidence="17">
    <location>
        <begin position="200"/>
        <end position="254"/>
    </location>
</feature>
<dbReference type="EMBL" id="JTDN01000001">
    <property type="protein sequence ID" value="KHL26846.1"/>
    <property type="molecule type" value="Genomic_DNA"/>
</dbReference>
<dbReference type="EC" id="2.7.13.3" evidence="2"/>
<dbReference type="GO" id="GO:0005524">
    <property type="term" value="F:ATP binding"/>
    <property type="evidence" value="ECO:0007669"/>
    <property type="project" value="UniProtKB-KW"/>
</dbReference>
<keyword evidence="10" id="KW-0547">Nucleotide-binding</keyword>
<keyword evidence="4" id="KW-0597">Phosphoprotein</keyword>
<evidence type="ECO:0000259" key="17">
    <source>
        <dbReference type="PROSITE" id="PS50113"/>
    </source>
</evidence>
<evidence type="ECO:0000256" key="5">
    <source>
        <dbReference type="ARBA" id="ARBA00022606"/>
    </source>
</evidence>
<dbReference type="PROSITE" id="PS50112">
    <property type="entry name" value="PAS"/>
    <property type="match status" value="2"/>
</dbReference>
<dbReference type="InterPro" id="IPR013767">
    <property type="entry name" value="PAS_fold"/>
</dbReference>
<keyword evidence="19" id="KW-1185">Reference proteome</keyword>
<keyword evidence="15" id="KW-0675">Receptor</keyword>
<dbReference type="OrthoDB" id="136506at2"/>
<comment type="catalytic activity">
    <reaction evidence="1">
        <text>ATP + protein L-histidine = ADP + protein N-phospho-L-histidine.</text>
        <dbReference type="EC" id="2.7.13.3"/>
    </reaction>
</comment>
<protein>
    <recommendedName>
        <fullName evidence="2">histidine kinase</fullName>
        <ecNumber evidence="2">2.7.13.3</ecNumber>
    </recommendedName>
</protein>
<dbReference type="SUPFAM" id="SSF55874">
    <property type="entry name" value="ATPase domain of HSP90 chaperone/DNA topoisomerase II/histidine kinase"/>
    <property type="match status" value="1"/>
</dbReference>
<dbReference type="SMART" id="SM00086">
    <property type="entry name" value="PAC"/>
    <property type="match status" value="2"/>
</dbReference>
<evidence type="ECO:0000259" key="16">
    <source>
        <dbReference type="PROSITE" id="PS50112"/>
    </source>
</evidence>
<dbReference type="CDD" id="cd00130">
    <property type="entry name" value="PAS"/>
    <property type="match status" value="2"/>
</dbReference>
<accession>A0A0B2C4D2</accession>